<evidence type="ECO:0000313" key="2">
    <source>
        <dbReference type="Proteomes" id="UP000683559"/>
    </source>
</evidence>
<dbReference type="EMBL" id="CP077683">
    <property type="protein sequence ID" value="QXE89186.1"/>
    <property type="molecule type" value="Genomic_DNA"/>
</dbReference>
<protein>
    <submittedName>
        <fullName evidence="1">Uncharacterized protein</fullName>
    </submittedName>
</protein>
<accession>A0ABX8LCY0</accession>
<reference evidence="1 2" key="1">
    <citation type="submission" date="2021-06" db="EMBL/GenBank/DDBJ databases">
        <title>Gemonas diversity in paddy soil.</title>
        <authorList>
            <person name="Liu G."/>
        </authorList>
    </citation>
    <scope>NUCLEOTIDE SEQUENCE [LARGE SCALE GENOMIC DNA]</scope>
    <source>
        <strain evidence="1 2">RG2</strain>
    </source>
</reference>
<keyword evidence="2" id="KW-1185">Reference proteome</keyword>
<organism evidence="1 2">
    <name type="scientific">Geomonas subterranea</name>
    <dbReference type="NCBI Taxonomy" id="2847989"/>
    <lineage>
        <taxon>Bacteria</taxon>
        <taxon>Pseudomonadati</taxon>
        <taxon>Thermodesulfobacteriota</taxon>
        <taxon>Desulfuromonadia</taxon>
        <taxon>Geobacterales</taxon>
        <taxon>Geobacteraceae</taxon>
        <taxon>Geomonas</taxon>
    </lineage>
</organism>
<name>A0ABX8LCY0_9BACT</name>
<dbReference type="RefSeq" id="WP_217285878.1">
    <property type="nucleotide sequence ID" value="NZ_CP077683.1"/>
</dbReference>
<gene>
    <name evidence="1" type="ORF">KP001_11980</name>
</gene>
<dbReference type="Proteomes" id="UP000683559">
    <property type="component" value="Chromosome"/>
</dbReference>
<sequence>MAVRLEFLNLLIPIHRIEEIYPDGWSGCLRDHAKSIGRTFWHDPMLVRAGGLMDSDLIDSLIQKWTRLGFIATEVVEGQTFWQDICLVDSFGFSKHQCSWLVVGGSERIAWLRGTERGEVFGREQFK</sequence>
<evidence type="ECO:0000313" key="1">
    <source>
        <dbReference type="EMBL" id="QXE89186.1"/>
    </source>
</evidence>
<proteinExistence type="predicted"/>